<evidence type="ECO:0000259" key="2">
    <source>
        <dbReference type="Pfam" id="PF03372"/>
    </source>
</evidence>
<keyword evidence="1" id="KW-0732">Signal</keyword>
<dbReference type="PATRIC" id="fig|336831.14.peg.1533"/>
<keyword evidence="3" id="KW-0378">Hydrolase</keyword>
<dbReference type="Gene3D" id="3.60.10.10">
    <property type="entry name" value="Endonuclease/exonuclease/phosphatase"/>
    <property type="match status" value="1"/>
</dbReference>
<dbReference type="InterPro" id="IPR005135">
    <property type="entry name" value="Endo/exonuclease/phosphatase"/>
</dbReference>
<gene>
    <name evidence="3" type="ORF">WG68_14515</name>
</gene>
<dbReference type="SUPFAM" id="SSF56219">
    <property type="entry name" value="DNase I-like"/>
    <property type="match status" value="1"/>
</dbReference>
<dbReference type="AlphaFoldDB" id="A0A0M2V548"/>
<keyword evidence="3" id="KW-0540">Nuclease</keyword>
<dbReference type="STRING" id="336831.WG68_14515"/>
<feature type="signal peptide" evidence="1">
    <location>
        <begin position="1"/>
        <end position="19"/>
    </location>
</feature>
<proteinExistence type="predicted"/>
<protein>
    <submittedName>
        <fullName evidence="3">Endonuclease</fullName>
    </submittedName>
</protein>
<keyword evidence="3" id="KW-0255">Endonuclease</keyword>
<dbReference type="GO" id="GO:0004519">
    <property type="term" value="F:endonuclease activity"/>
    <property type="evidence" value="ECO:0007669"/>
    <property type="project" value="UniProtKB-KW"/>
</dbReference>
<keyword evidence="4" id="KW-1185">Reference proteome</keyword>
<dbReference type="Proteomes" id="UP000034228">
    <property type="component" value="Unassembled WGS sequence"/>
</dbReference>
<dbReference type="Pfam" id="PF03372">
    <property type="entry name" value="Exo_endo_phos"/>
    <property type="match status" value="1"/>
</dbReference>
<dbReference type="InterPro" id="IPR036691">
    <property type="entry name" value="Endo/exonu/phosph_ase_sf"/>
</dbReference>
<evidence type="ECO:0000313" key="4">
    <source>
        <dbReference type="Proteomes" id="UP000034228"/>
    </source>
</evidence>
<name>A0A0M2V548_9GAMM</name>
<comment type="caution">
    <text evidence="3">The sequence shown here is derived from an EMBL/GenBank/DDBJ whole genome shotgun (WGS) entry which is preliminary data.</text>
</comment>
<feature type="domain" description="Endonuclease/exonuclease/phosphatase" evidence="2">
    <location>
        <begin position="28"/>
        <end position="381"/>
    </location>
</feature>
<evidence type="ECO:0000256" key="1">
    <source>
        <dbReference type="SAM" id="SignalP"/>
    </source>
</evidence>
<sequence length="393" mass="43693">MSDSLFLGFLLLLSGVTMAEQVTDIKVATFNVSMEASNYLPSGETGDNTVLASILANGNNPQVQNIAAIIQRVRPDVLLLNEFDYIEDPKQGVAAFIKNYLNQSQHGSKPIDYPYFFYATVNTGQPSPFDLDNDGQATGVGADAWGYGFYPGQYGMAILSKYPIDHANVRTFQHFKWRDMPDFMPTQKADGSPWYSDDAWQQMPLSSKSHWDVPVIVGNTSVHFLASHPTPPVFDGPENRNGIRNHDEIRFWIDYLNPGNAGYIYDDNGNNGGLAENRRFVLLGDLNASAEAEGDAIHSAIRSLVNHRRIDNSFTPASLGGAEHTPERKFAQYHTASWRMRADYVLASDFGFNIKEGGVFWPAKNTPDYPLVGSRDASSDHRLVWVKLELSAE</sequence>
<organism evidence="3 4">
    <name type="scientific">Arsukibacterium ikkense</name>
    <dbReference type="NCBI Taxonomy" id="336831"/>
    <lineage>
        <taxon>Bacteria</taxon>
        <taxon>Pseudomonadati</taxon>
        <taxon>Pseudomonadota</taxon>
        <taxon>Gammaproteobacteria</taxon>
        <taxon>Chromatiales</taxon>
        <taxon>Chromatiaceae</taxon>
        <taxon>Arsukibacterium</taxon>
    </lineage>
</organism>
<evidence type="ECO:0000313" key="3">
    <source>
        <dbReference type="EMBL" id="KKO44770.1"/>
    </source>
</evidence>
<dbReference type="EMBL" id="LAHO01000014">
    <property type="protein sequence ID" value="KKO44770.1"/>
    <property type="molecule type" value="Genomic_DNA"/>
</dbReference>
<accession>A0A0M2V548</accession>
<reference evidence="3 4" key="1">
    <citation type="submission" date="2015-03" db="EMBL/GenBank/DDBJ databases">
        <title>Draft genome sequences of two protease-producing strains of Arsukibacterium isolated from two cold and alkaline environments.</title>
        <authorList>
            <person name="Lylloff J.E."/>
            <person name="Skov L.B."/>
            <person name="Jepsen M."/>
            <person name="Hallin P.F."/>
            <person name="Sorensen S.J."/>
            <person name="Stougaard P."/>
            <person name="Glaring M.A."/>
        </authorList>
    </citation>
    <scope>NUCLEOTIDE SEQUENCE [LARGE SCALE GENOMIC DNA]</scope>
    <source>
        <strain evidence="3 4">GCM72</strain>
    </source>
</reference>
<feature type="chain" id="PRO_5005644304" evidence="1">
    <location>
        <begin position="20"/>
        <end position="393"/>
    </location>
</feature>